<gene>
    <name evidence="2" type="ORF">PV327_011242</name>
</gene>
<reference evidence="2" key="1">
    <citation type="journal article" date="2023" name="bioRxiv">
        <title>Scaffold-level genome assemblies of two parasitoid biocontrol wasps reveal the parthenogenesis mechanism and an associated novel virus.</title>
        <authorList>
            <person name="Inwood S."/>
            <person name="Skelly J."/>
            <person name="Guhlin J."/>
            <person name="Harrop T."/>
            <person name="Goldson S."/>
            <person name="Dearden P."/>
        </authorList>
    </citation>
    <scope>NUCLEOTIDE SEQUENCE</scope>
    <source>
        <strain evidence="2">Lincoln</strain>
        <tissue evidence="2">Whole body</tissue>
    </source>
</reference>
<evidence type="ECO:0000313" key="2">
    <source>
        <dbReference type="EMBL" id="KAK0171474.1"/>
    </source>
</evidence>
<organism evidence="2 3">
    <name type="scientific">Microctonus hyperodae</name>
    <name type="common">Parasitoid wasp</name>
    <dbReference type="NCBI Taxonomy" id="165561"/>
    <lineage>
        <taxon>Eukaryota</taxon>
        <taxon>Metazoa</taxon>
        <taxon>Ecdysozoa</taxon>
        <taxon>Arthropoda</taxon>
        <taxon>Hexapoda</taxon>
        <taxon>Insecta</taxon>
        <taxon>Pterygota</taxon>
        <taxon>Neoptera</taxon>
        <taxon>Endopterygota</taxon>
        <taxon>Hymenoptera</taxon>
        <taxon>Apocrita</taxon>
        <taxon>Ichneumonoidea</taxon>
        <taxon>Braconidae</taxon>
        <taxon>Euphorinae</taxon>
        <taxon>Microctonus</taxon>
    </lineage>
</organism>
<proteinExistence type="predicted"/>
<dbReference type="Proteomes" id="UP001168972">
    <property type="component" value="Unassembled WGS sequence"/>
</dbReference>
<dbReference type="EMBL" id="JAQQBR010000227">
    <property type="protein sequence ID" value="KAK0171474.1"/>
    <property type="molecule type" value="Genomic_DNA"/>
</dbReference>
<feature type="region of interest" description="Disordered" evidence="1">
    <location>
        <begin position="20"/>
        <end position="41"/>
    </location>
</feature>
<reference evidence="2" key="2">
    <citation type="submission" date="2023-03" db="EMBL/GenBank/DDBJ databases">
        <authorList>
            <person name="Inwood S.N."/>
            <person name="Skelly J.G."/>
            <person name="Guhlin J."/>
            <person name="Harrop T.W.R."/>
            <person name="Goldson S.G."/>
            <person name="Dearden P.K."/>
        </authorList>
    </citation>
    <scope>NUCLEOTIDE SEQUENCE</scope>
    <source>
        <strain evidence="2">Lincoln</strain>
        <tissue evidence="2">Whole body</tissue>
    </source>
</reference>
<name>A0AA39KRW0_MICHY</name>
<sequence length="358" mass="40156">MGSVGTPKNDEAVRLQKLINNDKVVNPTQNNSENSSKRKRECNVNTFNLDRESKRININDHEELYSDDNDSEMETNTDVSNNNIECEVPNVNQVHTVKNYGQPPIVVVLSNKITFLQIKSLINSHKLDVKYKCNETCNAHSANEGTYAVALKSTSNCQCSHGAAEREKSQQQKSSVLQSSDCDNNNDNINKVNYNLKYNVVSKSLTELCECPIEASQKIVEILKIVKNLICCVTKGDHIVQSLSVIINLNSKNINNETTTVLESVNNSNIIKDNKTNKYICKTNEVNVNPIQNSFPAYKYNKTANNSQSESKNIVKINNTAKINSNNDKNKLKNKSNQTQKVIKDIKNTDNNKNIKNG</sequence>
<evidence type="ECO:0000256" key="1">
    <source>
        <dbReference type="SAM" id="MobiDB-lite"/>
    </source>
</evidence>
<keyword evidence="3" id="KW-1185">Reference proteome</keyword>
<dbReference type="AlphaFoldDB" id="A0AA39KRW0"/>
<accession>A0AA39KRW0</accession>
<comment type="caution">
    <text evidence="2">The sequence shown here is derived from an EMBL/GenBank/DDBJ whole genome shotgun (WGS) entry which is preliminary data.</text>
</comment>
<protein>
    <submittedName>
        <fullName evidence="2">Uncharacterized protein</fullName>
    </submittedName>
</protein>
<evidence type="ECO:0000313" key="3">
    <source>
        <dbReference type="Proteomes" id="UP001168972"/>
    </source>
</evidence>